<sequence>MKNKPHNDVIFDSRLIRERPEFVVLDTLNSFINSLTDASGLASTAFRNSSLSRIVSGLSHSSFFELFKPSLYSRMRDKIFSESFINFLSCFCGISIAFEFV</sequence>
<reference evidence="2" key="1">
    <citation type="submission" date="2014-07" db="EMBL/GenBank/DDBJ databases">
        <authorList>
            <person name="Martin A.A"/>
            <person name="De Silva N."/>
        </authorList>
    </citation>
    <scope>NUCLEOTIDE SEQUENCE</scope>
</reference>
<protein>
    <submittedName>
        <fullName evidence="3">Uncharacterized protein</fullName>
    </submittedName>
</protein>
<organism evidence="2 3">
    <name type="scientific">Strongyloides venezuelensis</name>
    <name type="common">Threadworm</name>
    <dbReference type="NCBI Taxonomy" id="75913"/>
    <lineage>
        <taxon>Eukaryota</taxon>
        <taxon>Metazoa</taxon>
        <taxon>Ecdysozoa</taxon>
        <taxon>Nematoda</taxon>
        <taxon>Chromadorea</taxon>
        <taxon>Rhabditida</taxon>
        <taxon>Tylenchina</taxon>
        <taxon>Panagrolaimomorpha</taxon>
        <taxon>Strongyloidoidea</taxon>
        <taxon>Strongyloididae</taxon>
        <taxon>Strongyloides</taxon>
    </lineage>
</organism>
<evidence type="ECO:0000256" key="1">
    <source>
        <dbReference type="SAM" id="Phobius"/>
    </source>
</evidence>
<keyword evidence="1" id="KW-0812">Transmembrane</keyword>
<proteinExistence type="predicted"/>
<accession>A0A0K0F594</accession>
<feature type="transmembrane region" description="Helical" evidence="1">
    <location>
        <begin position="79"/>
        <end position="98"/>
    </location>
</feature>
<dbReference type="AlphaFoldDB" id="A0A0K0F594"/>
<reference evidence="3" key="2">
    <citation type="submission" date="2015-08" db="UniProtKB">
        <authorList>
            <consortium name="WormBaseParasite"/>
        </authorList>
    </citation>
    <scope>IDENTIFICATION</scope>
</reference>
<keyword evidence="1" id="KW-1133">Transmembrane helix</keyword>
<dbReference type="Proteomes" id="UP000035680">
    <property type="component" value="Unassembled WGS sequence"/>
</dbReference>
<keyword evidence="1" id="KW-0472">Membrane</keyword>
<dbReference type="WBParaSite" id="SVE_0398400.1">
    <property type="protein sequence ID" value="SVE_0398400.1"/>
    <property type="gene ID" value="SVE_0398400"/>
</dbReference>
<name>A0A0K0F594_STRVS</name>
<evidence type="ECO:0000313" key="3">
    <source>
        <dbReference type="WBParaSite" id="SVE_0398400.1"/>
    </source>
</evidence>
<keyword evidence="2" id="KW-1185">Reference proteome</keyword>
<evidence type="ECO:0000313" key="2">
    <source>
        <dbReference type="Proteomes" id="UP000035680"/>
    </source>
</evidence>